<dbReference type="GO" id="GO:0008168">
    <property type="term" value="F:methyltransferase activity"/>
    <property type="evidence" value="ECO:0007669"/>
    <property type="project" value="UniProtKB-KW"/>
</dbReference>
<dbReference type="Gene3D" id="3.40.50.150">
    <property type="entry name" value="Vaccinia Virus protein VP39"/>
    <property type="match status" value="1"/>
</dbReference>
<keyword evidence="3" id="KW-0949">S-adenosyl-L-methionine</keyword>
<evidence type="ECO:0000259" key="5">
    <source>
        <dbReference type="Pfam" id="PF08242"/>
    </source>
</evidence>
<name>A0A561T630_9ACTN</name>
<evidence type="ECO:0000256" key="3">
    <source>
        <dbReference type="ARBA" id="ARBA00022691"/>
    </source>
</evidence>
<dbReference type="AlphaFoldDB" id="A0A561T630"/>
<dbReference type="Pfam" id="PF08242">
    <property type="entry name" value="Methyltransf_12"/>
    <property type="match status" value="1"/>
</dbReference>
<dbReference type="Pfam" id="PF01408">
    <property type="entry name" value="GFO_IDH_MocA"/>
    <property type="match status" value="1"/>
</dbReference>
<dbReference type="CDD" id="cd02440">
    <property type="entry name" value="AdoMet_MTases"/>
    <property type="match status" value="1"/>
</dbReference>
<accession>A0A561T630</accession>
<dbReference type="SUPFAM" id="SSF51735">
    <property type="entry name" value="NAD(P)-binding Rossmann-fold domains"/>
    <property type="match status" value="1"/>
</dbReference>
<dbReference type="Proteomes" id="UP000317940">
    <property type="component" value="Unassembled WGS sequence"/>
</dbReference>
<dbReference type="InterPro" id="IPR000683">
    <property type="entry name" value="Gfo/Idh/MocA-like_OxRdtase_N"/>
</dbReference>
<dbReference type="PANTHER" id="PTHR43464">
    <property type="entry name" value="METHYLTRANSFERASE"/>
    <property type="match status" value="1"/>
</dbReference>
<dbReference type="EMBL" id="VIWT01000004">
    <property type="protein sequence ID" value="TWF82563.1"/>
    <property type="molecule type" value="Genomic_DNA"/>
</dbReference>
<evidence type="ECO:0000256" key="2">
    <source>
        <dbReference type="ARBA" id="ARBA00022679"/>
    </source>
</evidence>
<dbReference type="RefSeq" id="WP_145909865.1">
    <property type="nucleotide sequence ID" value="NZ_BAAAMZ010000002.1"/>
</dbReference>
<comment type="caution">
    <text evidence="7">The sequence shown here is derived from an EMBL/GenBank/DDBJ whole genome shotgun (WGS) entry which is preliminary data.</text>
</comment>
<sequence>MTGRRLRTVVCGTTFGQFYLAALAALPQEFELVGLLAKGSDRSVACAERYGVPLHTDVDQLPDGIDLACVVLRSGVLGGSGTETALRLLRRGVHVVQEQPVHHEDLVACLREARRHGVHYRVGDLYPRLPAARRFTSAARALLARQPAEYLDAACAVQVAFPLLHLLGDAVGAVRPWQLTAAGPAEGPLALVTGRLGGVPLTLRVHHRVDPADPDNHLALLHRATIGTAAGSLTLTDTHGPVLWTPRLHIPERAKHDLDFAAPGTEHLAEPGSTVLGPAEPPGYRHILGELWPAAIGRDLLDLRAAITGEQAASRPDQYQLALSRLWQDVTTQLGYPALAANQQHQPVPVAELTAAAAGVPDDRPADPGALTLHGVLAGALPAAEAHVRHLTNHQVSTFVDRLDQAVLAAMQRALPTGGTSAELLAGVDPAHHWLVGRWLRALAAHGRAVPAGEPCELAPPATPERLWRRAAEAWTDRLGPAAFVDYLADNADRLPQLLGGEQSATLLLFPQGSSELADSIYRDPVTARYLNTLIAATVRTVAAAGPRPLRVLEVGAGTGATTEAVLAALGEQPVDYLFTDLSQFFLTEARKRFAHHPGLRYEVLDVDDPAGAPGSADVVIAAGVLNNARDAVASVRALTGWLAPGGWLLITEPVREHLEILTSQAFMMTAPEGARAEADALFLSRRQWLEVLDAAGLAEVLVLPGEDHPLAPLGQRLFAARRPAC</sequence>
<evidence type="ECO:0000313" key="8">
    <source>
        <dbReference type="Proteomes" id="UP000317940"/>
    </source>
</evidence>
<dbReference type="NCBIfam" id="TIGR01761">
    <property type="entry name" value="thiaz-red"/>
    <property type="match status" value="1"/>
</dbReference>
<keyword evidence="8" id="KW-1185">Reference proteome</keyword>
<dbReference type="GO" id="GO:0000166">
    <property type="term" value="F:nucleotide binding"/>
    <property type="evidence" value="ECO:0007669"/>
    <property type="project" value="InterPro"/>
</dbReference>
<dbReference type="InterPro" id="IPR029063">
    <property type="entry name" value="SAM-dependent_MTases_sf"/>
</dbReference>
<keyword evidence="2" id="KW-0808">Transferase</keyword>
<dbReference type="InterPro" id="IPR013217">
    <property type="entry name" value="Methyltransf_12"/>
</dbReference>
<keyword evidence="1" id="KW-0489">Methyltransferase</keyword>
<organism evidence="7 8">
    <name type="scientific">Kitasatospora viridis</name>
    <dbReference type="NCBI Taxonomy" id="281105"/>
    <lineage>
        <taxon>Bacteria</taxon>
        <taxon>Bacillati</taxon>
        <taxon>Actinomycetota</taxon>
        <taxon>Actinomycetes</taxon>
        <taxon>Kitasatosporales</taxon>
        <taxon>Streptomycetaceae</taxon>
        <taxon>Kitasatospora</taxon>
    </lineage>
</organism>
<proteinExistence type="predicted"/>
<dbReference type="SUPFAM" id="SSF53335">
    <property type="entry name" value="S-adenosyl-L-methionine-dependent methyltransferases"/>
    <property type="match status" value="1"/>
</dbReference>
<dbReference type="Gene3D" id="3.40.50.720">
    <property type="entry name" value="NAD(P)-binding Rossmann-like Domain"/>
    <property type="match status" value="1"/>
</dbReference>
<evidence type="ECO:0000256" key="1">
    <source>
        <dbReference type="ARBA" id="ARBA00022603"/>
    </source>
</evidence>
<dbReference type="InterPro" id="IPR010091">
    <property type="entry name" value="Thiazolinyl_imide_reductase"/>
</dbReference>
<dbReference type="Pfam" id="PF21390">
    <property type="entry name" value="Irp3-like_C"/>
    <property type="match status" value="1"/>
</dbReference>
<dbReference type="OrthoDB" id="9760689at2"/>
<feature type="domain" description="Methyltransferase type 12" evidence="5">
    <location>
        <begin position="553"/>
        <end position="649"/>
    </location>
</feature>
<evidence type="ECO:0000259" key="4">
    <source>
        <dbReference type="Pfam" id="PF01408"/>
    </source>
</evidence>
<protein>
    <submittedName>
        <fullName evidence="7">Thiazolinyl imide reductase</fullName>
    </submittedName>
</protein>
<evidence type="ECO:0000313" key="7">
    <source>
        <dbReference type="EMBL" id="TWF82563.1"/>
    </source>
</evidence>
<dbReference type="PANTHER" id="PTHR43464:SF19">
    <property type="entry name" value="UBIQUINONE BIOSYNTHESIS O-METHYLTRANSFERASE, MITOCHONDRIAL"/>
    <property type="match status" value="1"/>
</dbReference>
<dbReference type="InterPro" id="IPR036291">
    <property type="entry name" value="NAD(P)-bd_dom_sf"/>
</dbReference>
<feature type="domain" description="Thiazolinyl imine reductase-like C-terminal" evidence="6">
    <location>
        <begin position="149"/>
        <end position="245"/>
    </location>
</feature>
<evidence type="ECO:0000259" key="6">
    <source>
        <dbReference type="Pfam" id="PF21390"/>
    </source>
</evidence>
<dbReference type="Gene3D" id="3.30.360.10">
    <property type="entry name" value="Dihydrodipicolinate Reductase, domain 2"/>
    <property type="match status" value="1"/>
</dbReference>
<feature type="domain" description="Gfo/Idh/MocA-like oxidoreductase N-terminal" evidence="4">
    <location>
        <begin position="7"/>
        <end position="123"/>
    </location>
</feature>
<gene>
    <name evidence="7" type="ORF">FHX73_1445</name>
</gene>
<dbReference type="GO" id="GO:0032259">
    <property type="term" value="P:methylation"/>
    <property type="evidence" value="ECO:0007669"/>
    <property type="project" value="UniProtKB-KW"/>
</dbReference>
<reference evidence="7 8" key="1">
    <citation type="submission" date="2019-06" db="EMBL/GenBank/DDBJ databases">
        <title>Sequencing the genomes of 1000 actinobacteria strains.</title>
        <authorList>
            <person name="Klenk H.-P."/>
        </authorList>
    </citation>
    <scope>NUCLEOTIDE SEQUENCE [LARGE SCALE GENOMIC DNA]</scope>
    <source>
        <strain evidence="7 8">DSM 44826</strain>
    </source>
</reference>
<dbReference type="InterPro" id="IPR048655">
    <property type="entry name" value="Irp3-like_C"/>
</dbReference>